<feature type="compositionally biased region" description="Polar residues" evidence="9">
    <location>
        <begin position="391"/>
        <end position="402"/>
    </location>
</feature>
<feature type="transmembrane region" description="Helical" evidence="10">
    <location>
        <begin position="308"/>
        <end position="326"/>
    </location>
</feature>
<evidence type="ECO:0000256" key="5">
    <source>
        <dbReference type="ARBA" id="ARBA00022741"/>
    </source>
</evidence>
<dbReference type="PROSITE" id="PS00211">
    <property type="entry name" value="ABC_TRANSPORTER_1"/>
    <property type="match status" value="2"/>
</dbReference>
<keyword evidence="14" id="KW-1185">Reference proteome</keyword>
<comment type="similarity">
    <text evidence="2">Belongs to the ABC transporter superfamily. ABCC family. Conjugate transporter (TC 3.A.1.208) subfamily.</text>
</comment>
<dbReference type="InterPro" id="IPR003593">
    <property type="entry name" value="AAA+_ATPase"/>
</dbReference>
<dbReference type="InterPro" id="IPR011527">
    <property type="entry name" value="ABC1_TM_dom"/>
</dbReference>
<comment type="caution">
    <text evidence="13">The sequence shown here is derived from an EMBL/GenBank/DDBJ whole genome shotgun (WGS) entry which is preliminary data.</text>
</comment>
<feature type="transmembrane region" description="Helical" evidence="10">
    <location>
        <begin position="182"/>
        <end position="204"/>
    </location>
</feature>
<feature type="compositionally biased region" description="Basic and acidic residues" evidence="9">
    <location>
        <begin position="403"/>
        <end position="417"/>
    </location>
</feature>
<dbReference type="InterPro" id="IPR036640">
    <property type="entry name" value="ABC1_TM_sf"/>
</dbReference>
<evidence type="ECO:0000256" key="9">
    <source>
        <dbReference type="SAM" id="MobiDB-lite"/>
    </source>
</evidence>
<feature type="domain" description="ABC transporter" evidence="11">
    <location>
        <begin position="961"/>
        <end position="1202"/>
    </location>
</feature>
<dbReference type="AlphaFoldDB" id="A0A9P6J4S1"/>
<keyword evidence="8 10" id="KW-0472">Membrane</keyword>
<proteinExistence type="inferred from homology"/>
<dbReference type="InterPro" id="IPR017871">
    <property type="entry name" value="ABC_transporter-like_CS"/>
</dbReference>
<evidence type="ECO:0000256" key="10">
    <source>
        <dbReference type="SAM" id="Phobius"/>
    </source>
</evidence>
<dbReference type="Proteomes" id="UP000738359">
    <property type="component" value="Unassembled WGS sequence"/>
</dbReference>
<feature type="transmembrane region" description="Helical" evidence="10">
    <location>
        <begin position="210"/>
        <end position="230"/>
    </location>
</feature>
<dbReference type="EMBL" id="JAAAHY010000754">
    <property type="protein sequence ID" value="KAF9957961.1"/>
    <property type="molecule type" value="Genomic_DNA"/>
</dbReference>
<dbReference type="CDD" id="cd18597">
    <property type="entry name" value="ABC_6TM_YOR1_D1_like"/>
    <property type="match status" value="1"/>
</dbReference>
<evidence type="ECO:0000259" key="11">
    <source>
        <dbReference type="PROSITE" id="PS50893"/>
    </source>
</evidence>
<evidence type="ECO:0000256" key="7">
    <source>
        <dbReference type="ARBA" id="ARBA00022989"/>
    </source>
</evidence>
<dbReference type="SUPFAM" id="SSF52540">
    <property type="entry name" value="P-loop containing nucleoside triphosphate hydrolases"/>
    <property type="match status" value="2"/>
</dbReference>
<dbReference type="Gene3D" id="3.40.50.300">
    <property type="entry name" value="P-loop containing nucleotide triphosphate hydrolases"/>
    <property type="match status" value="2"/>
</dbReference>
<dbReference type="FunFam" id="3.40.50.300:FF:000997">
    <property type="entry name" value="Multidrug resistance-associated protein 1"/>
    <property type="match status" value="1"/>
</dbReference>
<organism evidence="13 14">
    <name type="scientific">Mortierella alpina</name>
    <name type="common">Oleaginous fungus</name>
    <name type="synonym">Mortierella renispora</name>
    <dbReference type="NCBI Taxonomy" id="64518"/>
    <lineage>
        <taxon>Eukaryota</taxon>
        <taxon>Fungi</taxon>
        <taxon>Fungi incertae sedis</taxon>
        <taxon>Mucoromycota</taxon>
        <taxon>Mortierellomycotina</taxon>
        <taxon>Mortierellomycetes</taxon>
        <taxon>Mortierellales</taxon>
        <taxon>Mortierellaceae</taxon>
        <taxon>Mortierella</taxon>
    </lineage>
</organism>
<feature type="region of interest" description="Disordered" evidence="9">
    <location>
        <begin position="1"/>
        <end position="28"/>
    </location>
</feature>
<comment type="subcellular location">
    <subcellularLocation>
        <location evidence="1">Membrane</location>
        <topology evidence="1">Multi-pass membrane protein</topology>
    </subcellularLocation>
</comment>
<keyword evidence="7 10" id="KW-1133">Transmembrane helix</keyword>
<evidence type="ECO:0000259" key="12">
    <source>
        <dbReference type="PROSITE" id="PS50929"/>
    </source>
</evidence>
<dbReference type="InterPro" id="IPR050173">
    <property type="entry name" value="ABC_transporter_C-like"/>
</dbReference>
<evidence type="ECO:0000256" key="2">
    <source>
        <dbReference type="ARBA" id="ARBA00009726"/>
    </source>
</evidence>
<feature type="region of interest" description="Disordered" evidence="9">
    <location>
        <begin position="384"/>
        <end position="421"/>
    </location>
</feature>
<protein>
    <submittedName>
        <fullName evidence="13">Uncharacterized protein</fullName>
    </submittedName>
</protein>
<dbReference type="PANTHER" id="PTHR24223:SF456">
    <property type="entry name" value="MULTIDRUG RESISTANCE-ASSOCIATED PROTEIN LETHAL(2)03659"/>
    <property type="match status" value="1"/>
</dbReference>
<dbReference type="SUPFAM" id="SSF90123">
    <property type="entry name" value="ABC transporter transmembrane region"/>
    <property type="match status" value="2"/>
</dbReference>
<dbReference type="InterPro" id="IPR003439">
    <property type="entry name" value="ABC_transporter-like_ATP-bd"/>
</dbReference>
<keyword evidence="3" id="KW-0813">Transport</keyword>
<keyword evidence="6" id="KW-0067">ATP-binding</keyword>
<dbReference type="CDD" id="cd03250">
    <property type="entry name" value="ABCC_MRP_domain1"/>
    <property type="match status" value="1"/>
</dbReference>
<sequence>MSVQEKDAYNLSQEQEQKQEPSKGPISPEVGANVVSRWTIWWLNGLFRTGSQRQIEEQDLYQIFERRQARVLGQLLFDNWEAEKQRAELLRFIQESQSSKTPPPAARGYGLAVAVFVSAIVQNSVYQRWNLGSIKTGLYLRTALIDVVFRKATTLSAKSHLLYPDATIINLMSTDISRIDRAMMPLLIAIACPLYILVIVGLLVDLMGPAALLGAAFLMLSNPIQGWSLAKLAPVRKRASEFTDSRIRLSTEILQGIKVIKFFAWEKSFLAKLAEIRAKELALAIPVFASAISLVLFAALGHDLKPEIVFPALAYYAIMRVPLLILPDCYTASIDAYVAIKRVQAFLLSDDGVGPIAVDGSADAAITLEDANFVWETASAAAATVGPQHATDPTNGYSSTASQREDSSDMDGGKESGRNQGPYLRNINLKIARGSLVAVVGPVGSGKSSLLQAMIRNMTLASGSVTHGTTISYASQTPWIQNSSIRDNILFEMPFEEDRYWKTVRACCLEPDLASFLDRDLTEIGERGVNLSGGQKARLSLARSVYFDAGTVIMDDPLSAVDAHVGKRLWEDCILGKVLDGKTRVIATHLLHVLPDVDYIVYMSNGMIAEQGTYKDLMDKGGEFCDLIKQYGGVTSVKNEADSKGVTDSPRQLSKASIQQGLVDNENDQTLDNVNAHEARHGDAPVKAEPLTSAAKLMTEEEREAGAVSFHVYGGYFGAIGLGLWAVVVGFYVAQQVCGVVFSKDVDALDNVFWQTLNDILFTLLTVLGSVTLTVIFFPYLLLAIIPMAALYHWISVYYRATSREVKRLDSTLRSVLYAFFSESLTGMGTLKAYNRTEHAIQVNQQKLDLSNRPYFLFQVGTRWLAFRVQALGSLLIFMASMFAVGTRTTINAATAGLVLSSLARTAGDLNYLVQCIATLENNMNSAERLVHYIENLPQEPPAESASDQRPPPTWPTQGSIEFQHVVMRYRPELPSVLREVTFSVQAGHKIGVVGRTGAGKSSLIQALFLLGKLDSGRILIDGVDTQLIGTADLRTQIAIIPQDPVLFQGSFRYNLDPLERHAEQELWQVLETSDLKAYVQAQEGGLDALVSANGENLSVGQRQLVCLSRALLANSKIVVLDEGRSLRMPSTASVDMATDLLIQKAIRVEFAASTVITIAHRINTIIDYDRILVMHQGEVAEYDSPHNLLGDPHSAFSKLVSETGLQKTDRS</sequence>
<dbReference type="GO" id="GO:0016020">
    <property type="term" value="C:membrane"/>
    <property type="evidence" value="ECO:0007669"/>
    <property type="project" value="UniProtKB-SubCell"/>
</dbReference>
<dbReference type="PROSITE" id="PS50929">
    <property type="entry name" value="ABC_TM1F"/>
    <property type="match status" value="2"/>
</dbReference>
<dbReference type="InterPro" id="IPR027417">
    <property type="entry name" value="P-loop_NTPase"/>
</dbReference>
<evidence type="ECO:0000256" key="4">
    <source>
        <dbReference type="ARBA" id="ARBA00022692"/>
    </source>
</evidence>
<dbReference type="PANTHER" id="PTHR24223">
    <property type="entry name" value="ATP-BINDING CASSETTE SUB-FAMILY C"/>
    <property type="match status" value="1"/>
</dbReference>
<feature type="domain" description="ABC transmembrane type-1" evidence="12">
    <location>
        <begin position="111"/>
        <end position="285"/>
    </location>
</feature>
<dbReference type="GO" id="GO:0016887">
    <property type="term" value="F:ATP hydrolysis activity"/>
    <property type="evidence" value="ECO:0007669"/>
    <property type="project" value="InterPro"/>
</dbReference>
<dbReference type="FunFam" id="3.40.50.300:FF:000163">
    <property type="entry name" value="Multidrug resistance-associated protein member 4"/>
    <property type="match status" value="1"/>
</dbReference>
<dbReference type="Gene3D" id="1.20.1560.10">
    <property type="entry name" value="ABC transporter type 1, transmembrane domain"/>
    <property type="match status" value="2"/>
</dbReference>
<reference evidence="13" key="1">
    <citation type="journal article" date="2020" name="Fungal Divers.">
        <title>Resolving the Mortierellaceae phylogeny through synthesis of multi-gene phylogenetics and phylogenomics.</title>
        <authorList>
            <person name="Vandepol N."/>
            <person name="Liber J."/>
            <person name="Desiro A."/>
            <person name="Na H."/>
            <person name="Kennedy M."/>
            <person name="Barry K."/>
            <person name="Grigoriev I.V."/>
            <person name="Miller A.N."/>
            <person name="O'Donnell K."/>
            <person name="Stajich J.E."/>
            <person name="Bonito G."/>
        </authorList>
    </citation>
    <scope>NUCLEOTIDE SEQUENCE</scope>
    <source>
        <strain evidence="13">CK1249</strain>
    </source>
</reference>
<dbReference type="SMART" id="SM00382">
    <property type="entry name" value="AAA"/>
    <property type="match status" value="2"/>
</dbReference>
<dbReference type="GO" id="GO:0140359">
    <property type="term" value="F:ABC-type transporter activity"/>
    <property type="evidence" value="ECO:0007669"/>
    <property type="project" value="InterPro"/>
</dbReference>
<gene>
    <name evidence="13" type="ORF">BGZ70_009361</name>
</gene>
<evidence type="ECO:0000256" key="6">
    <source>
        <dbReference type="ARBA" id="ARBA00022840"/>
    </source>
</evidence>
<dbReference type="Pfam" id="PF00664">
    <property type="entry name" value="ABC_membrane"/>
    <property type="match status" value="2"/>
</dbReference>
<keyword evidence="4 10" id="KW-0812">Transmembrane</keyword>
<feature type="domain" description="ABC transporter" evidence="11">
    <location>
        <begin position="402"/>
        <end position="630"/>
    </location>
</feature>
<dbReference type="CDD" id="cd03244">
    <property type="entry name" value="ABCC_MRP_domain2"/>
    <property type="match status" value="1"/>
</dbReference>
<dbReference type="OrthoDB" id="6500128at2759"/>
<keyword evidence="5" id="KW-0547">Nucleotide-binding</keyword>
<feature type="domain" description="ABC transmembrane type-1" evidence="12">
    <location>
        <begin position="742"/>
        <end position="922"/>
    </location>
</feature>
<feature type="transmembrane region" description="Helical" evidence="10">
    <location>
        <begin position="281"/>
        <end position="302"/>
    </location>
</feature>
<evidence type="ECO:0000313" key="13">
    <source>
        <dbReference type="EMBL" id="KAF9957961.1"/>
    </source>
</evidence>
<evidence type="ECO:0000256" key="1">
    <source>
        <dbReference type="ARBA" id="ARBA00004141"/>
    </source>
</evidence>
<evidence type="ECO:0000256" key="3">
    <source>
        <dbReference type="ARBA" id="ARBA00022448"/>
    </source>
</evidence>
<dbReference type="Pfam" id="PF00005">
    <property type="entry name" value="ABC_tran"/>
    <property type="match status" value="2"/>
</dbReference>
<dbReference type="PROSITE" id="PS50893">
    <property type="entry name" value="ABC_TRANSPORTER_2"/>
    <property type="match status" value="2"/>
</dbReference>
<feature type="transmembrane region" description="Helical" evidence="10">
    <location>
        <begin position="713"/>
        <end position="734"/>
    </location>
</feature>
<dbReference type="GO" id="GO:0005524">
    <property type="term" value="F:ATP binding"/>
    <property type="evidence" value="ECO:0007669"/>
    <property type="project" value="UniProtKB-KW"/>
</dbReference>
<name>A0A9P6J4S1_MORAP</name>
<accession>A0A9P6J4S1</accession>
<feature type="transmembrane region" description="Helical" evidence="10">
    <location>
        <begin position="865"/>
        <end position="885"/>
    </location>
</feature>
<evidence type="ECO:0000256" key="8">
    <source>
        <dbReference type="ARBA" id="ARBA00023136"/>
    </source>
</evidence>
<evidence type="ECO:0000313" key="14">
    <source>
        <dbReference type="Proteomes" id="UP000738359"/>
    </source>
</evidence>